<evidence type="ECO:0000313" key="3">
    <source>
        <dbReference type="Proteomes" id="UP000305654"/>
    </source>
</evidence>
<dbReference type="AlphaFoldDB" id="A0A5R9JA68"/>
<dbReference type="Proteomes" id="UP000305654">
    <property type="component" value="Unassembled WGS sequence"/>
</dbReference>
<dbReference type="EMBL" id="VCDI01000001">
    <property type="protein sequence ID" value="TLU74500.1"/>
    <property type="molecule type" value="Genomic_DNA"/>
</dbReference>
<proteinExistence type="predicted"/>
<feature type="transmembrane region" description="Helical" evidence="1">
    <location>
        <begin position="53"/>
        <end position="71"/>
    </location>
</feature>
<keyword evidence="1" id="KW-0472">Membrane</keyword>
<feature type="transmembrane region" description="Helical" evidence="1">
    <location>
        <begin position="118"/>
        <end position="143"/>
    </location>
</feature>
<dbReference type="RefSeq" id="WP_138324749.1">
    <property type="nucleotide sequence ID" value="NZ_VCDI01000001.1"/>
</dbReference>
<keyword evidence="3" id="KW-1185">Reference proteome</keyword>
<reference evidence="2 3" key="1">
    <citation type="submission" date="2019-05" db="EMBL/GenBank/DDBJ databases">
        <authorList>
            <person name="Pankratov T."/>
            <person name="Grouzdev D."/>
        </authorList>
    </citation>
    <scope>NUCLEOTIDE SEQUENCE [LARGE SCALE GENOMIC DNA]</scope>
    <source>
        <strain evidence="2 3">KEBCLARHB70R</strain>
    </source>
</reference>
<feature type="transmembrane region" description="Helical" evidence="1">
    <location>
        <begin position="83"/>
        <end position="106"/>
    </location>
</feature>
<evidence type="ECO:0000256" key="1">
    <source>
        <dbReference type="SAM" id="Phobius"/>
    </source>
</evidence>
<evidence type="ECO:0000313" key="2">
    <source>
        <dbReference type="EMBL" id="TLU74500.1"/>
    </source>
</evidence>
<sequence length="160" mass="16462">MAPSSRGISLPRWSVTLATVIALASGVAALAFLLLPLVLVLLIVLFDSTAHGVMVLLGLLLGWLRGFLPYTPEVFQAIDLDPVGVAFASLARAAPVLGGLLAILIVRRPSGWRIALPLWAVACAMDGRAVAALLAPAMAAGLVCALPAREKQPATPGDPG</sequence>
<organism evidence="2 3">
    <name type="scientific">Lichenicoccus roseus</name>
    <dbReference type="NCBI Taxonomy" id="2683649"/>
    <lineage>
        <taxon>Bacteria</taxon>
        <taxon>Pseudomonadati</taxon>
        <taxon>Pseudomonadota</taxon>
        <taxon>Alphaproteobacteria</taxon>
        <taxon>Acetobacterales</taxon>
        <taxon>Acetobacteraceae</taxon>
        <taxon>Lichenicoccus</taxon>
    </lineage>
</organism>
<protein>
    <submittedName>
        <fullName evidence="2">Uncharacterized protein</fullName>
    </submittedName>
</protein>
<name>A0A5R9JA68_9PROT</name>
<accession>A0A5R9JA68</accession>
<keyword evidence="1" id="KW-1133">Transmembrane helix</keyword>
<comment type="caution">
    <text evidence="2">The sequence shown here is derived from an EMBL/GenBank/DDBJ whole genome shotgun (WGS) entry which is preliminary data.</text>
</comment>
<keyword evidence="1" id="KW-0812">Transmembrane</keyword>
<gene>
    <name evidence="2" type="ORF">FE263_04830</name>
</gene>
<feature type="transmembrane region" description="Helical" evidence="1">
    <location>
        <begin position="20"/>
        <end position="46"/>
    </location>
</feature>